<name>A0ACC5ZW88_9RHOB</name>
<dbReference type="Proteomes" id="UP001203036">
    <property type="component" value="Unassembled WGS sequence"/>
</dbReference>
<gene>
    <name evidence="1" type="ORF">M8744_09195</name>
</gene>
<sequence>MARRTNFGAALPVQMRGGGLPSAPTAAAMSTRMASVGAHADRPHLKPGDTVKIASLKGLKFTVHRKQGEAKQ</sequence>
<proteinExistence type="predicted"/>
<evidence type="ECO:0000313" key="2">
    <source>
        <dbReference type="Proteomes" id="UP001203036"/>
    </source>
</evidence>
<organism evidence="1 2">
    <name type="scientific">Lutimaribacter degradans</name>
    <dbReference type="NCBI Taxonomy" id="2945989"/>
    <lineage>
        <taxon>Bacteria</taxon>
        <taxon>Pseudomonadati</taxon>
        <taxon>Pseudomonadota</taxon>
        <taxon>Alphaproteobacteria</taxon>
        <taxon>Rhodobacterales</taxon>
        <taxon>Roseobacteraceae</taxon>
        <taxon>Lutimaribacter</taxon>
    </lineage>
</organism>
<dbReference type="EMBL" id="JAMQGO010000005">
    <property type="protein sequence ID" value="MCM2562321.1"/>
    <property type="molecule type" value="Genomic_DNA"/>
</dbReference>
<keyword evidence="2" id="KW-1185">Reference proteome</keyword>
<accession>A0ACC5ZW88</accession>
<protein>
    <submittedName>
        <fullName evidence="1">Uncharacterized protein</fullName>
    </submittedName>
</protein>
<comment type="caution">
    <text evidence="1">The sequence shown here is derived from an EMBL/GenBank/DDBJ whole genome shotgun (WGS) entry which is preliminary data.</text>
</comment>
<reference evidence="1" key="1">
    <citation type="submission" date="2022-06" db="EMBL/GenBank/DDBJ databases">
        <title>Lutimaribacter sp. EGI FJ00013, a novel bacterium isolated from a salt lake sediment enrichment.</title>
        <authorList>
            <person name="Gao L."/>
            <person name="Fang B.-Z."/>
            <person name="Li W.-J."/>
        </authorList>
    </citation>
    <scope>NUCLEOTIDE SEQUENCE</scope>
    <source>
        <strain evidence="1">EGI FJ00013</strain>
    </source>
</reference>
<evidence type="ECO:0000313" key="1">
    <source>
        <dbReference type="EMBL" id="MCM2562321.1"/>
    </source>
</evidence>